<evidence type="ECO:0000256" key="1">
    <source>
        <dbReference type="ARBA" id="ARBA00023015"/>
    </source>
</evidence>
<dbReference type="InterPro" id="IPR050204">
    <property type="entry name" value="AraC_XylS_family_regulators"/>
</dbReference>
<evidence type="ECO:0000256" key="3">
    <source>
        <dbReference type="ARBA" id="ARBA00023163"/>
    </source>
</evidence>
<dbReference type="Pfam" id="PF20240">
    <property type="entry name" value="DUF6597"/>
    <property type="match status" value="1"/>
</dbReference>
<dbReference type="PANTHER" id="PTHR46796:SF15">
    <property type="entry name" value="BLL1074 PROTEIN"/>
    <property type="match status" value="1"/>
</dbReference>
<keyword evidence="3" id="KW-0804">Transcription</keyword>
<evidence type="ECO:0000313" key="6">
    <source>
        <dbReference type="Proteomes" id="UP000199529"/>
    </source>
</evidence>
<dbReference type="InterPro" id="IPR046532">
    <property type="entry name" value="DUF6597"/>
</dbReference>
<dbReference type="GO" id="GO:0043565">
    <property type="term" value="F:sequence-specific DNA binding"/>
    <property type="evidence" value="ECO:0007669"/>
    <property type="project" value="InterPro"/>
</dbReference>
<dbReference type="PROSITE" id="PS01124">
    <property type="entry name" value="HTH_ARAC_FAMILY_2"/>
    <property type="match status" value="1"/>
</dbReference>
<accession>A0A1H3AEA6</accession>
<dbReference type="SMART" id="SM00342">
    <property type="entry name" value="HTH_ARAC"/>
    <property type="match status" value="1"/>
</dbReference>
<evidence type="ECO:0000313" key="5">
    <source>
        <dbReference type="EMBL" id="SDX27169.1"/>
    </source>
</evidence>
<feature type="domain" description="HTH araC/xylS-type" evidence="4">
    <location>
        <begin position="138"/>
        <end position="240"/>
    </location>
</feature>
<dbReference type="Proteomes" id="UP000199529">
    <property type="component" value="Unassembled WGS sequence"/>
</dbReference>
<keyword evidence="6" id="KW-1185">Reference proteome</keyword>
<sequence>MRYVSSMVAPDLASDLVTGWTADVPGTSTVVPDGCVDVLWISTGAIRVCGPETSAWSFAFPAGTEAVGVRFRAGRAGSVLGFDAAEVLNKRVALEDVLGSRVQRLLSDRIGDAEDQGSRLRVLQDQARNWIEVAAPEDSAAETVRRLLVRDSRTTVAEMAEATGLGVRQLNRRCMRAFGYGPATLRKILRLQRFLHMARHPGAPIDLATLAVAAGYTDQSHLSRDCRELAGRSPGELVGR</sequence>
<dbReference type="PANTHER" id="PTHR46796">
    <property type="entry name" value="HTH-TYPE TRANSCRIPTIONAL ACTIVATOR RHAS-RELATED"/>
    <property type="match status" value="1"/>
</dbReference>
<dbReference type="RefSeq" id="WP_245761090.1">
    <property type="nucleotide sequence ID" value="NZ_FNOK01000009.1"/>
</dbReference>
<organism evidence="5 6">
    <name type="scientific">Saccharopolyspora shandongensis</name>
    <dbReference type="NCBI Taxonomy" id="418495"/>
    <lineage>
        <taxon>Bacteria</taxon>
        <taxon>Bacillati</taxon>
        <taxon>Actinomycetota</taxon>
        <taxon>Actinomycetes</taxon>
        <taxon>Pseudonocardiales</taxon>
        <taxon>Pseudonocardiaceae</taxon>
        <taxon>Saccharopolyspora</taxon>
    </lineage>
</organism>
<reference evidence="6" key="1">
    <citation type="submission" date="2016-10" db="EMBL/GenBank/DDBJ databases">
        <authorList>
            <person name="Varghese N."/>
            <person name="Submissions S."/>
        </authorList>
    </citation>
    <scope>NUCLEOTIDE SEQUENCE [LARGE SCALE GENOMIC DNA]</scope>
    <source>
        <strain evidence="6">CGMCC 4.3530</strain>
    </source>
</reference>
<dbReference type="STRING" id="418495.SAMN05216215_100973"/>
<dbReference type="GO" id="GO:0003700">
    <property type="term" value="F:DNA-binding transcription factor activity"/>
    <property type="evidence" value="ECO:0007669"/>
    <property type="project" value="InterPro"/>
</dbReference>
<dbReference type="Pfam" id="PF12833">
    <property type="entry name" value="HTH_18"/>
    <property type="match status" value="1"/>
</dbReference>
<dbReference type="AlphaFoldDB" id="A0A1H3AEA6"/>
<protein>
    <submittedName>
        <fullName evidence="5">Transcriptional regulator, AraC family</fullName>
    </submittedName>
</protein>
<gene>
    <name evidence="5" type="ORF">SAMN05216215_100973</name>
</gene>
<dbReference type="Gene3D" id="1.10.10.60">
    <property type="entry name" value="Homeodomain-like"/>
    <property type="match status" value="1"/>
</dbReference>
<keyword evidence="1" id="KW-0805">Transcription regulation</keyword>
<keyword evidence="2" id="KW-0238">DNA-binding</keyword>
<dbReference type="EMBL" id="FNOK01000009">
    <property type="protein sequence ID" value="SDX27169.1"/>
    <property type="molecule type" value="Genomic_DNA"/>
</dbReference>
<dbReference type="InterPro" id="IPR018060">
    <property type="entry name" value="HTH_AraC"/>
</dbReference>
<evidence type="ECO:0000256" key="2">
    <source>
        <dbReference type="ARBA" id="ARBA00023125"/>
    </source>
</evidence>
<name>A0A1H3AEA6_9PSEU</name>
<evidence type="ECO:0000259" key="4">
    <source>
        <dbReference type="PROSITE" id="PS01124"/>
    </source>
</evidence>
<proteinExistence type="predicted"/>